<dbReference type="KEGG" id="lto:RGQ30_06900"/>
<evidence type="ECO:0000313" key="3">
    <source>
        <dbReference type="EMBL" id="BET25189.1"/>
    </source>
</evidence>
<dbReference type="Gene3D" id="3.40.50.1240">
    <property type="entry name" value="Phosphoglycerate mutase-like"/>
    <property type="match status" value="1"/>
</dbReference>
<dbReference type="PANTHER" id="PTHR48100">
    <property type="entry name" value="BROAD-SPECIFICITY PHOSPHATASE YOR283W-RELATED"/>
    <property type="match status" value="1"/>
</dbReference>
<dbReference type="PROSITE" id="PS00175">
    <property type="entry name" value="PG_MUTASE"/>
    <property type="match status" value="1"/>
</dbReference>
<feature type="binding site" evidence="2">
    <location>
        <begin position="25"/>
        <end position="32"/>
    </location>
    <ligand>
        <name>substrate</name>
    </ligand>
</feature>
<accession>A0AA86IXT4</accession>
<organism evidence="3 4">
    <name type="scientific">Limnobacter thiooxidans</name>
    <dbReference type="NCBI Taxonomy" id="131080"/>
    <lineage>
        <taxon>Bacteria</taxon>
        <taxon>Pseudomonadati</taxon>
        <taxon>Pseudomonadota</taxon>
        <taxon>Betaproteobacteria</taxon>
        <taxon>Burkholderiales</taxon>
        <taxon>Burkholderiaceae</taxon>
        <taxon>Limnobacter</taxon>
    </lineage>
</organism>
<feature type="binding site" evidence="2">
    <location>
        <position position="81"/>
    </location>
    <ligand>
        <name>substrate</name>
    </ligand>
</feature>
<dbReference type="GO" id="GO:0016791">
    <property type="term" value="F:phosphatase activity"/>
    <property type="evidence" value="ECO:0007669"/>
    <property type="project" value="TreeGrafter"/>
</dbReference>
<dbReference type="InterPro" id="IPR001345">
    <property type="entry name" value="PG/BPGM_mutase_AS"/>
</dbReference>
<dbReference type="AlphaFoldDB" id="A0AA86IXT4"/>
<feature type="active site" description="Proton donor/acceptor" evidence="1">
    <location>
        <position position="105"/>
    </location>
</feature>
<evidence type="ECO:0000256" key="1">
    <source>
        <dbReference type="PIRSR" id="PIRSR613078-1"/>
    </source>
</evidence>
<gene>
    <name evidence="3" type="ORF">RGQ30_06900</name>
</gene>
<feature type="active site" description="Tele-phosphohistidine intermediate" evidence="1">
    <location>
        <position position="26"/>
    </location>
</feature>
<dbReference type="Proteomes" id="UP001329151">
    <property type="component" value="Chromosome"/>
</dbReference>
<reference evidence="3 4" key="1">
    <citation type="submission" date="2023-10" db="EMBL/GenBank/DDBJ databases">
        <title>Complete Genome Sequence of Limnobacter thiooxidans CS-K2T, Isolated from freshwater lake sediments in Bavaria, Germany.</title>
        <authorList>
            <person name="Naruki M."/>
            <person name="Watanabe A."/>
            <person name="Warashina T."/>
            <person name="Morita T."/>
            <person name="Arakawa K."/>
        </authorList>
    </citation>
    <scope>NUCLEOTIDE SEQUENCE [LARGE SCALE GENOMIC DNA]</scope>
    <source>
        <strain evidence="3 4">CS-K2</strain>
    </source>
</reference>
<dbReference type="InterPro" id="IPR050275">
    <property type="entry name" value="PGM_Phosphatase"/>
</dbReference>
<dbReference type="InterPro" id="IPR029033">
    <property type="entry name" value="His_PPase_superfam"/>
</dbReference>
<feature type="binding site" evidence="2">
    <location>
        <begin position="105"/>
        <end position="108"/>
    </location>
    <ligand>
        <name>substrate</name>
    </ligand>
</feature>
<sequence length="241" mass="26970">MNTQALDFGAVVGKKPVSTRFILVRHGETDWNREKRFQGHTDIALNAHGLRQAAHIRRYFDQLELANTALYQHCVSSDLNRAHTTAKAIHGEKIPPIELNASFRERHYGHLSGLTADEMQAKSPAEYRGLRERTPEASLAGGESLAGFYHRVTAAFEQIAHERHGETVLLVAHGGVLDCIYRHCLGEPLQKQRSWQLPNCALNVIELDSQGVWNIPVWAWTGHLNLDASGQNMDEVDGRIA</sequence>
<protein>
    <submittedName>
        <fullName evidence="3">Histidine phosphatase family protein</fullName>
    </submittedName>
</protein>
<dbReference type="SMART" id="SM00855">
    <property type="entry name" value="PGAM"/>
    <property type="match status" value="1"/>
</dbReference>
<dbReference type="Pfam" id="PF00300">
    <property type="entry name" value="His_Phos_1"/>
    <property type="match status" value="1"/>
</dbReference>
<dbReference type="RefSeq" id="WP_130558306.1">
    <property type="nucleotide sequence ID" value="NZ_AP028947.1"/>
</dbReference>
<dbReference type="SUPFAM" id="SSF53254">
    <property type="entry name" value="Phosphoglycerate mutase-like"/>
    <property type="match status" value="1"/>
</dbReference>
<dbReference type="InterPro" id="IPR013078">
    <property type="entry name" value="His_Pase_superF_clade-1"/>
</dbReference>
<dbReference type="EMBL" id="AP028947">
    <property type="protein sequence ID" value="BET25189.1"/>
    <property type="molecule type" value="Genomic_DNA"/>
</dbReference>
<evidence type="ECO:0000256" key="2">
    <source>
        <dbReference type="PIRSR" id="PIRSR613078-2"/>
    </source>
</evidence>
<proteinExistence type="predicted"/>
<dbReference type="CDD" id="cd07067">
    <property type="entry name" value="HP_PGM_like"/>
    <property type="match status" value="1"/>
</dbReference>
<name>A0AA86IXT4_9BURK</name>
<evidence type="ECO:0000313" key="4">
    <source>
        <dbReference type="Proteomes" id="UP001329151"/>
    </source>
</evidence>
<keyword evidence="4" id="KW-1185">Reference proteome</keyword>